<dbReference type="PANTHER" id="PTHR43037:SF1">
    <property type="entry name" value="BLL1128 PROTEIN"/>
    <property type="match status" value="1"/>
</dbReference>
<accession>A0A2W5QF69</accession>
<dbReference type="InterPro" id="IPR010126">
    <property type="entry name" value="Esterase_phb"/>
</dbReference>
<proteinExistence type="predicted"/>
<organism evidence="4 5">
    <name type="scientific">Variovorax paradoxus</name>
    <dbReference type="NCBI Taxonomy" id="34073"/>
    <lineage>
        <taxon>Bacteria</taxon>
        <taxon>Pseudomonadati</taxon>
        <taxon>Pseudomonadota</taxon>
        <taxon>Betaproteobacteria</taxon>
        <taxon>Burkholderiales</taxon>
        <taxon>Comamonadaceae</taxon>
        <taxon>Variovorax</taxon>
    </lineage>
</organism>
<dbReference type="SUPFAM" id="SSF53474">
    <property type="entry name" value="alpha/beta-Hydrolases"/>
    <property type="match status" value="1"/>
</dbReference>
<evidence type="ECO:0000313" key="4">
    <source>
        <dbReference type="EMBL" id="PZQ75878.1"/>
    </source>
</evidence>
<gene>
    <name evidence="4" type="ORF">DI563_08455</name>
</gene>
<keyword evidence="1" id="KW-0732">Signal</keyword>
<dbReference type="InterPro" id="IPR029058">
    <property type="entry name" value="AB_hydrolase_fold"/>
</dbReference>
<dbReference type="GO" id="GO:0005576">
    <property type="term" value="C:extracellular region"/>
    <property type="evidence" value="ECO:0007669"/>
    <property type="project" value="InterPro"/>
</dbReference>
<dbReference type="EMBL" id="QFPP01000071">
    <property type="protein sequence ID" value="PZQ75878.1"/>
    <property type="molecule type" value="Genomic_DNA"/>
</dbReference>
<sequence>MPRKLSAATILTRAYQRQMKAFTRQVTRQATRAGKRVASQVRRAAEDHTRPPPGPGDWLPGIALGPAGARRYHLYRPPGPRVPGERLPLLVMLHGCGQTGRDFAVATRMNRLAARHRFLVLYPEQDRLANAQGCWNWFDTRTGRAAAEAATVLAAIDQACTLYGADPARVAVAGLSAGASLAALLAAEHPSRFVAVAMAAGVGPGAAHSTATGLSAMRGRRPLHLEVTGALPPLLVLQGSADSVVSPACGEAVAQAWATASQAMPGPVQARRRGQRLPMEVVEFRRRGALQVMLVRVLGLGHAWSGGSPRGSFTDSGGPDASAMVWSFFAQALRIAGRRTTPA</sequence>
<dbReference type="AlphaFoldDB" id="A0A2W5QF69"/>
<evidence type="ECO:0000256" key="1">
    <source>
        <dbReference type="ARBA" id="ARBA00022729"/>
    </source>
</evidence>
<dbReference type="PANTHER" id="PTHR43037">
    <property type="entry name" value="UNNAMED PRODUCT-RELATED"/>
    <property type="match status" value="1"/>
</dbReference>
<evidence type="ECO:0000256" key="3">
    <source>
        <dbReference type="SAM" id="MobiDB-lite"/>
    </source>
</evidence>
<dbReference type="Proteomes" id="UP000249135">
    <property type="component" value="Unassembled WGS sequence"/>
</dbReference>
<dbReference type="Gene3D" id="3.40.50.1820">
    <property type="entry name" value="alpha/beta hydrolase"/>
    <property type="match status" value="1"/>
</dbReference>
<evidence type="ECO:0000313" key="5">
    <source>
        <dbReference type="Proteomes" id="UP000249135"/>
    </source>
</evidence>
<name>A0A2W5QF69_VARPD</name>
<dbReference type="GO" id="GO:0016787">
    <property type="term" value="F:hydrolase activity"/>
    <property type="evidence" value="ECO:0007669"/>
    <property type="project" value="UniProtKB-KW"/>
</dbReference>
<protein>
    <submittedName>
        <fullName evidence="4">Phospholipase</fullName>
    </submittedName>
</protein>
<feature type="region of interest" description="Disordered" evidence="3">
    <location>
        <begin position="28"/>
        <end position="59"/>
    </location>
</feature>
<dbReference type="InterPro" id="IPR050955">
    <property type="entry name" value="Plant_Biomass_Hydrol_Est"/>
</dbReference>
<comment type="caution">
    <text evidence="4">The sequence shown here is derived from an EMBL/GenBank/DDBJ whole genome shotgun (WGS) entry which is preliminary data.</text>
</comment>
<reference evidence="4 5" key="1">
    <citation type="submission" date="2017-08" db="EMBL/GenBank/DDBJ databases">
        <title>Infants hospitalized years apart are colonized by the same room-sourced microbial strains.</title>
        <authorList>
            <person name="Brooks B."/>
            <person name="Olm M.R."/>
            <person name="Firek B.A."/>
            <person name="Baker R."/>
            <person name="Thomas B.C."/>
            <person name="Morowitz M.J."/>
            <person name="Banfield J.F."/>
        </authorList>
    </citation>
    <scope>NUCLEOTIDE SEQUENCE [LARGE SCALE GENOMIC DNA]</scope>
    <source>
        <strain evidence="4">S2_005_003_R2_41</strain>
    </source>
</reference>
<dbReference type="Pfam" id="PF10503">
    <property type="entry name" value="Esterase_PHB"/>
    <property type="match status" value="1"/>
</dbReference>
<keyword evidence="2" id="KW-0378">Hydrolase</keyword>
<evidence type="ECO:0000256" key="2">
    <source>
        <dbReference type="ARBA" id="ARBA00022801"/>
    </source>
</evidence>